<sequence length="93" mass="10501">DDNLSQPFQEEQSRPPPRGNDNNGGNGERGTYNGGNGCRSPSHKCNLKKNFAKRRKKREHATWKRQPKTLASLSAIVQGKDESLGDYIERFTK</sequence>
<evidence type="ECO:0000313" key="3">
    <source>
        <dbReference type="Proteomes" id="UP000236291"/>
    </source>
</evidence>
<dbReference type="AlphaFoldDB" id="A0A2K3LJ37"/>
<reference evidence="2 3" key="2">
    <citation type="journal article" date="2017" name="Front. Plant Sci.">
        <title>Gene Classification and Mining of Molecular Markers Useful in Red Clover (Trifolium pratense) Breeding.</title>
        <authorList>
            <person name="Istvanek J."/>
            <person name="Dluhosova J."/>
            <person name="Dluhos P."/>
            <person name="Patkova L."/>
            <person name="Nedelnik J."/>
            <person name="Repkova J."/>
        </authorList>
    </citation>
    <scope>NUCLEOTIDE SEQUENCE [LARGE SCALE GENOMIC DNA]</scope>
    <source>
        <strain evidence="3">cv. Tatra</strain>
        <tissue evidence="2">Young leaves</tissue>
    </source>
</reference>
<feature type="non-terminal residue" evidence="2">
    <location>
        <position position="1"/>
    </location>
</feature>
<accession>A0A2K3LJ37</accession>
<feature type="compositionally biased region" description="Polar residues" evidence="1">
    <location>
        <begin position="1"/>
        <end position="10"/>
    </location>
</feature>
<reference evidence="2 3" key="1">
    <citation type="journal article" date="2014" name="Am. J. Bot.">
        <title>Genome assembly and annotation for red clover (Trifolium pratense; Fabaceae).</title>
        <authorList>
            <person name="Istvanek J."/>
            <person name="Jaros M."/>
            <person name="Krenek A."/>
            <person name="Repkova J."/>
        </authorList>
    </citation>
    <scope>NUCLEOTIDE SEQUENCE [LARGE SCALE GENOMIC DNA]</scope>
    <source>
        <strain evidence="3">cv. Tatra</strain>
        <tissue evidence="2">Young leaves</tissue>
    </source>
</reference>
<comment type="caution">
    <text evidence="2">The sequence shown here is derived from an EMBL/GenBank/DDBJ whole genome shotgun (WGS) entry which is preliminary data.</text>
</comment>
<dbReference type="Proteomes" id="UP000236291">
    <property type="component" value="Unassembled WGS sequence"/>
</dbReference>
<protein>
    <recommendedName>
        <fullName evidence="4">Retrotransposon gag domain-containing protein</fullName>
    </recommendedName>
</protein>
<organism evidence="2 3">
    <name type="scientific">Trifolium pratense</name>
    <name type="common">Red clover</name>
    <dbReference type="NCBI Taxonomy" id="57577"/>
    <lineage>
        <taxon>Eukaryota</taxon>
        <taxon>Viridiplantae</taxon>
        <taxon>Streptophyta</taxon>
        <taxon>Embryophyta</taxon>
        <taxon>Tracheophyta</taxon>
        <taxon>Spermatophyta</taxon>
        <taxon>Magnoliopsida</taxon>
        <taxon>eudicotyledons</taxon>
        <taxon>Gunneridae</taxon>
        <taxon>Pentapetalae</taxon>
        <taxon>rosids</taxon>
        <taxon>fabids</taxon>
        <taxon>Fabales</taxon>
        <taxon>Fabaceae</taxon>
        <taxon>Papilionoideae</taxon>
        <taxon>50 kb inversion clade</taxon>
        <taxon>NPAAA clade</taxon>
        <taxon>Hologalegina</taxon>
        <taxon>IRL clade</taxon>
        <taxon>Trifolieae</taxon>
        <taxon>Trifolium</taxon>
    </lineage>
</organism>
<dbReference type="EMBL" id="ASHM01034320">
    <property type="protein sequence ID" value="PNX78551.1"/>
    <property type="molecule type" value="Genomic_DNA"/>
</dbReference>
<evidence type="ECO:0008006" key="4">
    <source>
        <dbReference type="Google" id="ProtNLM"/>
    </source>
</evidence>
<evidence type="ECO:0000256" key="1">
    <source>
        <dbReference type="SAM" id="MobiDB-lite"/>
    </source>
</evidence>
<name>A0A2K3LJ37_TRIPR</name>
<feature type="compositionally biased region" description="Gly residues" evidence="1">
    <location>
        <begin position="22"/>
        <end position="37"/>
    </location>
</feature>
<evidence type="ECO:0000313" key="2">
    <source>
        <dbReference type="EMBL" id="PNX78551.1"/>
    </source>
</evidence>
<proteinExistence type="predicted"/>
<gene>
    <name evidence="2" type="ORF">L195_g034529</name>
</gene>
<feature type="region of interest" description="Disordered" evidence="1">
    <location>
        <begin position="1"/>
        <end position="45"/>
    </location>
</feature>